<feature type="transmembrane region" description="Helical" evidence="10">
    <location>
        <begin position="309"/>
        <end position="329"/>
    </location>
</feature>
<accession>A0A316TUQ1</accession>
<dbReference type="EMBL" id="QGGB01000001">
    <property type="protein sequence ID" value="PWN08243.1"/>
    <property type="molecule type" value="Genomic_DNA"/>
</dbReference>
<dbReference type="Gene3D" id="1.20.1560.10">
    <property type="entry name" value="ABC transporter type 1, transmembrane domain"/>
    <property type="match status" value="1"/>
</dbReference>
<dbReference type="GO" id="GO:0005524">
    <property type="term" value="F:ATP binding"/>
    <property type="evidence" value="ECO:0007669"/>
    <property type="project" value="UniProtKB-KW"/>
</dbReference>
<dbReference type="InterPro" id="IPR011527">
    <property type="entry name" value="ABC1_TM_dom"/>
</dbReference>
<evidence type="ECO:0000256" key="9">
    <source>
        <dbReference type="ARBA" id="ARBA00023136"/>
    </source>
</evidence>
<keyword evidence="8 10" id="KW-1133">Transmembrane helix</keyword>
<dbReference type="OrthoDB" id="9769115at2"/>
<evidence type="ECO:0000313" key="15">
    <source>
        <dbReference type="Proteomes" id="UP000245533"/>
    </source>
</evidence>
<evidence type="ECO:0000256" key="1">
    <source>
        <dbReference type="ARBA" id="ARBA00004651"/>
    </source>
</evidence>
<dbReference type="Proteomes" id="UP000245533">
    <property type="component" value="Unassembled WGS sequence"/>
</dbReference>
<evidence type="ECO:0000256" key="6">
    <source>
        <dbReference type="ARBA" id="ARBA00022801"/>
    </source>
</evidence>
<dbReference type="GO" id="GO:0005886">
    <property type="term" value="C:plasma membrane"/>
    <property type="evidence" value="ECO:0007669"/>
    <property type="project" value="UniProtKB-SubCell"/>
</dbReference>
<proteinExistence type="predicted"/>
<feature type="domain" description="ABC transporter" evidence="11">
    <location>
        <begin position="487"/>
        <end position="723"/>
    </location>
</feature>
<dbReference type="InterPro" id="IPR036640">
    <property type="entry name" value="ABC1_TM_sf"/>
</dbReference>
<feature type="transmembrane region" description="Helical" evidence="10">
    <location>
        <begin position="281"/>
        <end position="303"/>
    </location>
</feature>
<evidence type="ECO:0000256" key="5">
    <source>
        <dbReference type="ARBA" id="ARBA00022741"/>
    </source>
</evidence>
<dbReference type="GO" id="GO:0006508">
    <property type="term" value="P:proteolysis"/>
    <property type="evidence" value="ECO:0007669"/>
    <property type="project" value="InterPro"/>
</dbReference>
<keyword evidence="5" id="KW-0547">Nucleotide-binding</keyword>
<dbReference type="InterPro" id="IPR017871">
    <property type="entry name" value="ABC_transporter-like_CS"/>
</dbReference>
<dbReference type="Gene3D" id="3.40.50.300">
    <property type="entry name" value="P-loop containing nucleotide triphosphate hydrolases"/>
    <property type="match status" value="1"/>
</dbReference>
<evidence type="ECO:0000256" key="2">
    <source>
        <dbReference type="ARBA" id="ARBA00022448"/>
    </source>
</evidence>
<evidence type="ECO:0000259" key="11">
    <source>
        <dbReference type="PROSITE" id="PS50893"/>
    </source>
</evidence>
<keyword evidence="3" id="KW-1003">Cell membrane</keyword>
<dbReference type="PROSITE" id="PS50990">
    <property type="entry name" value="PEPTIDASE_C39"/>
    <property type="match status" value="1"/>
</dbReference>
<dbReference type="InterPro" id="IPR039421">
    <property type="entry name" value="Type_1_exporter"/>
</dbReference>
<comment type="subcellular location">
    <subcellularLocation>
        <location evidence="1">Cell membrane</location>
        <topology evidence="1">Multi-pass membrane protein</topology>
    </subcellularLocation>
</comment>
<sequence length="729" mass="82962">MKIFSHYRQYDQMDCGPTCLRMIAKHHGRSYTMDTLRQKSGINREGVSLLGISEAAEEIGFRTVGAKLTWEQLKKEAALPCVIYWNQVHFVVVYKIKGDKIYIADPAKGKVTYRKEEFLEQWLNSRNNGQSTGIALLLYTSPAFYDLEGETGNRLSFGILFRYILPYKNLLFQLALGLLAGSILQLIFPFLTQAVVDIGIQNRDINFIYLILMAQLMLFFGRTVVEFIRSWILLHMSTRINISILSDFLIKLMKLPMPFFDTKMVGDIMQRMGDHARIQNFLTGQTLSTLFSFVTLIVFSLVLAYYHMMIFTVFLVASTLYVIWIVLFLKKRRELDHRRFGISSSNQSTVIQLIQGMQEIKLNNCEKQKRWEWEHLQARLFRYQVKNLALEQYQQGGAFFINEGKNIGITFISAIAVVNGQLTLGAMLAIQYIIGQLNSPVQQLIGFVQSTQDAIISMERLNEVHEKEDEEPSEKMFTRELPKSKDLTLKKLSFTYPGAGNEPVLRDIDLHIPEGKVTAVVGMSGSGKTTLLKLLLKFYPPDSGEIRIGESNFVNLSPRVWRSKCGAVMQDGFIFSDTIARNIAVGDEMPDIQKLEHAVNVANIREFIESLPLGFNTKIGAEGNGISQGQRQRMLIARAVYKDPEFLFFDEATNALDANNERAIMDNMNQFFQNRTVVVVAHRLSTVKHADNIVVLEEGRIIEQGTHSELAGREGAYFELVKNQLELGV</sequence>
<dbReference type="CDD" id="cd02418">
    <property type="entry name" value="Peptidase_C39B"/>
    <property type="match status" value="1"/>
</dbReference>
<dbReference type="PROSITE" id="PS50893">
    <property type="entry name" value="ABC_TRANSPORTER_2"/>
    <property type="match status" value="1"/>
</dbReference>
<evidence type="ECO:0000256" key="7">
    <source>
        <dbReference type="ARBA" id="ARBA00022840"/>
    </source>
</evidence>
<dbReference type="CDD" id="cd18571">
    <property type="entry name" value="ABC_6TM_peptidase_like"/>
    <property type="match status" value="1"/>
</dbReference>
<feature type="domain" description="Peptidase C39" evidence="13">
    <location>
        <begin position="9"/>
        <end position="129"/>
    </location>
</feature>
<dbReference type="PROSITE" id="PS00211">
    <property type="entry name" value="ABC_TRANSPORTER_1"/>
    <property type="match status" value="1"/>
</dbReference>
<dbReference type="GO" id="GO:0016887">
    <property type="term" value="F:ATP hydrolysis activity"/>
    <property type="evidence" value="ECO:0007669"/>
    <property type="project" value="InterPro"/>
</dbReference>
<dbReference type="FunFam" id="3.40.50.300:FF:000299">
    <property type="entry name" value="ABC transporter ATP-binding protein/permease"/>
    <property type="match status" value="1"/>
</dbReference>
<evidence type="ECO:0000256" key="3">
    <source>
        <dbReference type="ARBA" id="ARBA00022475"/>
    </source>
</evidence>
<dbReference type="InterPro" id="IPR005074">
    <property type="entry name" value="Peptidase_C39"/>
</dbReference>
<dbReference type="Pfam" id="PF03412">
    <property type="entry name" value="Peptidase_C39"/>
    <property type="match status" value="1"/>
</dbReference>
<dbReference type="SMART" id="SM00382">
    <property type="entry name" value="AAA"/>
    <property type="match status" value="1"/>
</dbReference>
<evidence type="ECO:0000256" key="4">
    <source>
        <dbReference type="ARBA" id="ARBA00022692"/>
    </source>
</evidence>
<evidence type="ECO:0000256" key="10">
    <source>
        <dbReference type="SAM" id="Phobius"/>
    </source>
</evidence>
<organism evidence="14 15">
    <name type="scientific">Rhodohalobacter mucosus</name>
    <dbReference type="NCBI Taxonomy" id="2079485"/>
    <lineage>
        <taxon>Bacteria</taxon>
        <taxon>Pseudomonadati</taxon>
        <taxon>Balneolota</taxon>
        <taxon>Balneolia</taxon>
        <taxon>Balneolales</taxon>
        <taxon>Balneolaceae</taxon>
        <taxon>Rhodohalobacter</taxon>
    </lineage>
</organism>
<keyword evidence="9 10" id="KW-0472">Membrane</keyword>
<name>A0A316TUQ1_9BACT</name>
<dbReference type="PANTHER" id="PTHR43394:SF1">
    <property type="entry name" value="ATP-BINDING CASSETTE SUB-FAMILY B MEMBER 10, MITOCHONDRIAL"/>
    <property type="match status" value="1"/>
</dbReference>
<dbReference type="InterPro" id="IPR003593">
    <property type="entry name" value="AAA+_ATPase"/>
</dbReference>
<feature type="transmembrane region" description="Helical" evidence="10">
    <location>
        <begin position="170"/>
        <end position="195"/>
    </location>
</feature>
<feature type="transmembrane region" description="Helical" evidence="10">
    <location>
        <begin position="409"/>
        <end position="434"/>
    </location>
</feature>
<feature type="transmembrane region" description="Helical" evidence="10">
    <location>
        <begin position="207"/>
        <end position="225"/>
    </location>
</feature>
<dbReference type="PANTHER" id="PTHR43394">
    <property type="entry name" value="ATP-DEPENDENT PERMEASE MDL1, MITOCHONDRIAL"/>
    <property type="match status" value="1"/>
</dbReference>
<dbReference type="GO" id="GO:0015421">
    <property type="term" value="F:ABC-type oligopeptide transporter activity"/>
    <property type="evidence" value="ECO:0007669"/>
    <property type="project" value="TreeGrafter"/>
</dbReference>
<dbReference type="InterPro" id="IPR027417">
    <property type="entry name" value="P-loop_NTPase"/>
</dbReference>
<keyword evidence="2" id="KW-0813">Transport</keyword>
<evidence type="ECO:0000256" key="8">
    <source>
        <dbReference type="ARBA" id="ARBA00022989"/>
    </source>
</evidence>
<dbReference type="PROSITE" id="PS50929">
    <property type="entry name" value="ABC_TM1F"/>
    <property type="match status" value="1"/>
</dbReference>
<evidence type="ECO:0000313" key="14">
    <source>
        <dbReference type="EMBL" id="PWN08243.1"/>
    </source>
</evidence>
<dbReference type="Pfam" id="PF00005">
    <property type="entry name" value="ABC_tran"/>
    <property type="match status" value="1"/>
</dbReference>
<keyword evidence="6" id="KW-0378">Hydrolase</keyword>
<keyword evidence="4 10" id="KW-0812">Transmembrane</keyword>
<dbReference type="GO" id="GO:0008233">
    <property type="term" value="F:peptidase activity"/>
    <property type="evidence" value="ECO:0007669"/>
    <property type="project" value="InterPro"/>
</dbReference>
<gene>
    <name evidence="14" type="ORF">DDZ15_01010</name>
</gene>
<evidence type="ECO:0000259" key="12">
    <source>
        <dbReference type="PROSITE" id="PS50929"/>
    </source>
</evidence>
<comment type="caution">
    <text evidence="14">The sequence shown here is derived from an EMBL/GenBank/DDBJ whole genome shotgun (WGS) entry which is preliminary data.</text>
</comment>
<dbReference type="Pfam" id="PF00664">
    <property type="entry name" value="ABC_membrane"/>
    <property type="match status" value="1"/>
</dbReference>
<evidence type="ECO:0000259" key="13">
    <source>
        <dbReference type="PROSITE" id="PS50990"/>
    </source>
</evidence>
<feature type="domain" description="ABC transmembrane type-1" evidence="12">
    <location>
        <begin position="174"/>
        <end position="453"/>
    </location>
</feature>
<keyword evidence="15" id="KW-1185">Reference proteome</keyword>
<keyword evidence="7 14" id="KW-0067">ATP-binding</keyword>
<dbReference type="AlphaFoldDB" id="A0A316TUQ1"/>
<dbReference type="Gene3D" id="3.90.70.10">
    <property type="entry name" value="Cysteine proteinases"/>
    <property type="match status" value="1"/>
</dbReference>
<dbReference type="InterPro" id="IPR003439">
    <property type="entry name" value="ABC_transporter-like_ATP-bd"/>
</dbReference>
<protein>
    <submittedName>
        <fullName evidence="14">ABC transporter ATP-binding protein</fullName>
    </submittedName>
</protein>
<dbReference type="SUPFAM" id="SSF90123">
    <property type="entry name" value="ABC transporter transmembrane region"/>
    <property type="match status" value="1"/>
</dbReference>
<dbReference type="RefSeq" id="WP_109643956.1">
    <property type="nucleotide sequence ID" value="NZ_QGGB01000001.1"/>
</dbReference>
<reference evidence="14 15" key="1">
    <citation type="submission" date="2018-05" db="EMBL/GenBank/DDBJ databases">
        <title>Rhodohalobacter halophilus gen. nov., sp. nov., a moderately halophilic member of the family Balneolaceae.</title>
        <authorList>
            <person name="Liu Z.-W."/>
        </authorList>
    </citation>
    <scope>NUCLEOTIDE SEQUENCE [LARGE SCALE GENOMIC DNA]</scope>
    <source>
        <strain evidence="14 15">8A47</strain>
    </source>
</reference>
<dbReference type="SUPFAM" id="SSF52540">
    <property type="entry name" value="P-loop containing nucleoside triphosphate hydrolases"/>
    <property type="match status" value="1"/>
</dbReference>